<comment type="caution">
    <text evidence="1">The sequence shown here is derived from an EMBL/GenBank/DDBJ whole genome shotgun (WGS) entry which is preliminary data.</text>
</comment>
<protein>
    <submittedName>
        <fullName evidence="1">Uncharacterized protein</fullName>
    </submittedName>
</protein>
<evidence type="ECO:0000313" key="2">
    <source>
        <dbReference type="Proteomes" id="UP000219327"/>
    </source>
</evidence>
<organism evidence="1 2">
    <name type="scientific">OM182 bacterium MED-G24</name>
    <dbReference type="NCBI Taxonomy" id="1986255"/>
    <lineage>
        <taxon>Bacteria</taxon>
        <taxon>Pseudomonadati</taxon>
        <taxon>Pseudomonadota</taxon>
        <taxon>Gammaproteobacteria</taxon>
        <taxon>OMG group</taxon>
        <taxon>OM182 clade</taxon>
    </lineage>
</organism>
<accession>A0A2A5WMF0</accession>
<dbReference type="Proteomes" id="UP000219327">
    <property type="component" value="Unassembled WGS sequence"/>
</dbReference>
<proteinExistence type="predicted"/>
<dbReference type="EMBL" id="NTKD01000046">
    <property type="protein sequence ID" value="PDH37622.1"/>
    <property type="molecule type" value="Genomic_DNA"/>
</dbReference>
<reference evidence="1 2" key="1">
    <citation type="submission" date="2017-08" db="EMBL/GenBank/DDBJ databases">
        <title>Fine stratification of microbial communities through a metagenomic profile of the photic zone.</title>
        <authorList>
            <person name="Haro-Moreno J.M."/>
            <person name="Lopez-Perez M."/>
            <person name="De La Torre J."/>
            <person name="Picazo A."/>
            <person name="Camacho A."/>
            <person name="Rodriguez-Valera F."/>
        </authorList>
    </citation>
    <scope>NUCLEOTIDE SEQUENCE [LARGE SCALE GENOMIC DNA]</scope>
    <source>
        <strain evidence="1">MED-G24</strain>
    </source>
</reference>
<name>A0A2A5WMF0_9GAMM</name>
<evidence type="ECO:0000313" key="1">
    <source>
        <dbReference type="EMBL" id="PDH37622.1"/>
    </source>
</evidence>
<dbReference type="AlphaFoldDB" id="A0A2A5WMF0"/>
<gene>
    <name evidence="1" type="ORF">CNE99_07970</name>
</gene>
<sequence>MASDAEALRIIHHCGHIPDWLYRDGPPSNILRLIARSKEQFLVNLQLLDLTSESPAPDTVAIELLPDVNGFGDAQTATKMGGQFKIDHLTDDSMTPLLECGLRSLECLTSAGVLK</sequence>